<comment type="similarity">
    <text evidence="1">Belongs to the AfsR/DnrI/RedD regulatory family.</text>
</comment>
<evidence type="ECO:0000256" key="6">
    <source>
        <dbReference type="SAM" id="MobiDB-lite"/>
    </source>
</evidence>
<dbReference type="SMART" id="SM00862">
    <property type="entry name" value="Trans_reg_C"/>
    <property type="match status" value="1"/>
</dbReference>
<gene>
    <name evidence="8" type="ORF">CA984_10540</name>
</gene>
<dbReference type="InterPro" id="IPR011990">
    <property type="entry name" value="TPR-like_helical_dom_sf"/>
</dbReference>
<dbReference type="AlphaFoldDB" id="A0A243RRB0"/>
<feature type="domain" description="OmpR/PhoB-type" evidence="7">
    <location>
        <begin position="3"/>
        <end position="107"/>
    </location>
</feature>
<dbReference type="Pfam" id="PF00486">
    <property type="entry name" value="Trans_reg_C"/>
    <property type="match status" value="1"/>
</dbReference>
<dbReference type="InterPro" id="IPR051677">
    <property type="entry name" value="AfsR-DnrI-RedD_regulator"/>
</dbReference>
<protein>
    <recommendedName>
        <fullName evidence="7">OmpR/PhoB-type domain-containing protein</fullName>
    </recommendedName>
</protein>
<dbReference type="SUPFAM" id="SSF46894">
    <property type="entry name" value="C-terminal effector domain of the bipartite response regulators"/>
    <property type="match status" value="1"/>
</dbReference>
<organism evidence="8 9">
    <name type="scientific">Streptosporangium minutum</name>
    <dbReference type="NCBI Taxonomy" id="569862"/>
    <lineage>
        <taxon>Bacteria</taxon>
        <taxon>Bacillati</taxon>
        <taxon>Actinomycetota</taxon>
        <taxon>Actinomycetes</taxon>
        <taxon>Streptosporangiales</taxon>
        <taxon>Streptosporangiaceae</taxon>
        <taxon>Streptosporangium</taxon>
    </lineage>
</organism>
<dbReference type="Proteomes" id="UP000194761">
    <property type="component" value="Unassembled WGS sequence"/>
</dbReference>
<dbReference type="GO" id="GO:0006355">
    <property type="term" value="P:regulation of DNA-templated transcription"/>
    <property type="evidence" value="ECO:0007669"/>
    <property type="project" value="InterPro"/>
</dbReference>
<dbReference type="PROSITE" id="PS51755">
    <property type="entry name" value="OMPR_PHOB"/>
    <property type="match status" value="1"/>
</dbReference>
<dbReference type="InterPro" id="IPR036388">
    <property type="entry name" value="WH-like_DNA-bd_sf"/>
</dbReference>
<evidence type="ECO:0000256" key="1">
    <source>
        <dbReference type="ARBA" id="ARBA00005820"/>
    </source>
</evidence>
<evidence type="ECO:0000313" key="9">
    <source>
        <dbReference type="Proteomes" id="UP000194761"/>
    </source>
</evidence>
<accession>A0A243RRB0</accession>
<proteinExistence type="inferred from homology"/>
<reference evidence="8 9" key="1">
    <citation type="submission" date="2017-05" db="EMBL/GenBank/DDBJ databases">
        <title>Biotechnological potential of actinobacteria isolated from South African environments.</title>
        <authorList>
            <person name="Le Roes-Hill M."/>
            <person name="Prins A."/>
            <person name="Durrell K.A."/>
        </authorList>
    </citation>
    <scope>NUCLEOTIDE SEQUENCE [LARGE SCALE GENOMIC DNA]</scope>
    <source>
        <strain evidence="8">M26</strain>
    </source>
</reference>
<dbReference type="Pfam" id="PF03704">
    <property type="entry name" value="BTAD"/>
    <property type="match status" value="1"/>
</dbReference>
<dbReference type="RefSeq" id="WP_086570754.1">
    <property type="nucleotide sequence ID" value="NZ_NGFP01000035.1"/>
</dbReference>
<dbReference type="EMBL" id="NGFP01000035">
    <property type="protein sequence ID" value="OUC97555.1"/>
    <property type="molecule type" value="Genomic_DNA"/>
</dbReference>
<feature type="region of interest" description="Disordered" evidence="6">
    <location>
        <begin position="264"/>
        <end position="285"/>
    </location>
</feature>
<dbReference type="GO" id="GO:0003677">
    <property type="term" value="F:DNA binding"/>
    <property type="evidence" value="ECO:0007669"/>
    <property type="project" value="UniProtKB-UniRule"/>
</dbReference>
<dbReference type="InterPro" id="IPR005158">
    <property type="entry name" value="BTAD"/>
</dbReference>
<name>A0A243RRB0_9ACTN</name>
<evidence type="ECO:0000256" key="5">
    <source>
        <dbReference type="PROSITE-ProRule" id="PRU01091"/>
    </source>
</evidence>
<feature type="compositionally biased region" description="Low complexity" evidence="6">
    <location>
        <begin position="274"/>
        <end position="285"/>
    </location>
</feature>
<dbReference type="PANTHER" id="PTHR35807:SF1">
    <property type="entry name" value="TRANSCRIPTIONAL REGULATOR REDD"/>
    <property type="match status" value="1"/>
</dbReference>
<dbReference type="CDD" id="cd15831">
    <property type="entry name" value="BTAD"/>
    <property type="match status" value="1"/>
</dbReference>
<dbReference type="GO" id="GO:0000160">
    <property type="term" value="P:phosphorelay signal transduction system"/>
    <property type="evidence" value="ECO:0007669"/>
    <property type="project" value="InterPro"/>
</dbReference>
<dbReference type="SUPFAM" id="SSF48452">
    <property type="entry name" value="TPR-like"/>
    <property type="match status" value="1"/>
</dbReference>
<dbReference type="FunFam" id="1.25.40.10:FF:000222">
    <property type="entry name" value="SARP family transcriptional regulator"/>
    <property type="match status" value="1"/>
</dbReference>
<evidence type="ECO:0000256" key="3">
    <source>
        <dbReference type="ARBA" id="ARBA00023125"/>
    </source>
</evidence>
<keyword evidence="3 5" id="KW-0238">DNA-binding</keyword>
<keyword evidence="9" id="KW-1185">Reference proteome</keyword>
<comment type="caution">
    <text evidence="8">The sequence shown here is derived from an EMBL/GenBank/DDBJ whole genome shotgun (WGS) entry which is preliminary data.</text>
</comment>
<dbReference type="SMART" id="SM01043">
    <property type="entry name" value="BTAD"/>
    <property type="match status" value="1"/>
</dbReference>
<evidence type="ECO:0000256" key="4">
    <source>
        <dbReference type="ARBA" id="ARBA00023163"/>
    </source>
</evidence>
<evidence type="ECO:0000259" key="7">
    <source>
        <dbReference type="PROSITE" id="PS51755"/>
    </source>
</evidence>
<evidence type="ECO:0000256" key="2">
    <source>
        <dbReference type="ARBA" id="ARBA00023015"/>
    </source>
</evidence>
<keyword evidence="4" id="KW-0804">Transcription</keyword>
<dbReference type="Gene3D" id="1.10.10.10">
    <property type="entry name" value="Winged helix-like DNA-binding domain superfamily/Winged helix DNA-binding domain"/>
    <property type="match status" value="1"/>
</dbReference>
<feature type="DNA-binding region" description="OmpR/PhoB-type" evidence="5">
    <location>
        <begin position="3"/>
        <end position="107"/>
    </location>
</feature>
<dbReference type="Gene3D" id="1.25.40.10">
    <property type="entry name" value="Tetratricopeptide repeat domain"/>
    <property type="match status" value="1"/>
</dbReference>
<dbReference type="PANTHER" id="PTHR35807">
    <property type="entry name" value="TRANSCRIPTIONAL REGULATOR REDD-RELATED"/>
    <property type="match status" value="1"/>
</dbReference>
<keyword evidence="2" id="KW-0805">Transcription regulation</keyword>
<dbReference type="InterPro" id="IPR001867">
    <property type="entry name" value="OmpR/PhoB-type_DNA-bd"/>
</dbReference>
<dbReference type="InterPro" id="IPR016032">
    <property type="entry name" value="Sig_transdc_resp-reg_C-effctor"/>
</dbReference>
<evidence type="ECO:0000313" key="8">
    <source>
        <dbReference type="EMBL" id="OUC97555.1"/>
    </source>
</evidence>
<sequence length="378" mass="40020">MTDAQRENPPPGPGFEFGVLGPLKVLHDGDPVAIGAAKQRVLLASLLIDANRVVPAETLTARLWGETPPDGARNALQNHVMRLRRVLGGAGGSDPVLTRPQGYLIGVADGAVDLHRFDVLVRRARTAVAAGEAEQASALLREALGLWRGQPLSDVPSELLQREVAPALAERRLGAVELRIQADLALGRHGDVLPELRELTAAHPLRERFWAQRMLALCRSGRQGEALQCYRAVGELLSEELGIDPGAELRELHRRLLAADPALAGPGPTGGGALPLPGARAGDARPAAGLPAELTTFAGRERQLAEAQRLLTQARDRFRRGGEIDDVHTATTMRAMAAALLGAWAHMAAFEHGVRTEDVIGLAPGGNPVSGGPPVGNQ</sequence>